<protein>
    <submittedName>
        <fullName evidence="2">Uncharacterized protein</fullName>
    </submittedName>
</protein>
<dbReference type="RefSeq" id="WP_261605837.1">
    <property type="nucleotide sequence ID" value="NZ_JAODOR010000003.1"/>
</dbReference>
<dbReference type="EMBL" id="JAODOR010000003">
    <property type="protein sequence ID" value="MCT9001075.1"/>
    <property type="molecule type" value="Genomic_DNA"/>
</dbReference>
<feature type="region of interest" description="Disordered" evidence="1">
    <location>
        <begin position="116"/>
        <end position="148"/>
    </location>
</feature>
<name>A0ABT2P956_9MICO</name>
<gene>
    <name evidence="2" type="ORF">N4R40_01670</name>
</gene>
<feature type="region of interest" description="Disordered" evidence="1">
    <location>
        <begin position="1"/>
        <end position="29"/>
    </location>
</feature>
<accession>A0ABT2P956</accession>
<organism evidence="2 3">
    <name type="scientific">Microbacterium memoriense</name>
    <dbReference type="NCBI Taxonomy" id="2978350"/>
    <lineage>
        <taxon>Bacteria</taxon>
        <taxon>Bacillati</taxon>
        <taxon>Actinomycetota</taxon>
        <taxon>Actinomycetes</taxon>
        <taxon>Micrococcales</taxon>
        <taxon>Microbacteriaceae</taxon>
        <taxon>Microbacterium</taxon>
    </lineage>
</organism>
<evidence type="ECO:0000313" key="3">
    <source>
        <dbReference type="Proteomes" id="UP001300496"/>
    </source>
</evidence>
<keyword evidence="3" id="KW-1185">Reference proteome</keyword>
<dbReference type="Proteomes" id="UP001300496">
    <property type="component" value="Unassembled WGS sequence"/>
</dbReference>
<sequence>MSAPLRMSLSRTQTNHVGVSRRVRNREEREMPRVRRQRIDLVSVETLEELTRRERLQRERAPGQAFQVGVIGEFSNGERVAPQLLDNFHGQVRAEPVDSLCVEQLDGGERVESTYLDDLEAGQSNECSRLRPRQASTHHRQRTPRARR</sequence>
<reference evidence="2 3" key="1">
    <citation type="journal article" date="2024" name="Int. J. Syst. Evol. Microbiol.">
        <title>Microbacterium memoriense sp. nov., a member of the Actinomycetota from marine beach sediment of the north coast of Portugal.</title>
        <authorList>
            <person name="Santos J.D.N.D."/>
            <person name="Klimek D."/>
            <person name="Calusinska M."/>
            <person name="Lobo-da-Cunha A."/>
            <person name="Catita J."/>
            <person name="Goncalves H."/>
            <person name="Gonzalez I."/>
            <person name="Lage O.M."/>
        </authorList>
    </citation>
    <scope>NUCLEOTIDE SEQUENCE [LARGE SCALE GENOMIC DNA]</scope>
    <source>
        <strain evidence="2 3">PMIC_1C1B</strain>
    </source>
</reference>
<proteinExistence type="predicted"/>
<evidence type="ECO:0000256" key="1">
    <source>
        <dbReference type="SAM" id="MobiDB-lite"/>
    </source>
</evidence>
<comment type="caution">
    <text evidence="2">The sequence shown here is derived from an EMBL/GenBank/DDBJ whole genome shotgun (WGS) entry which is preliminary data.</text>
</comment>
<evidence type="ECO:0000313" key="2">
    <source>
        <dbReference type="EMBL" id="MCT9001075.1"/>
    </source>
</evidence>
<feature type="compositionally biased region" description="Basic residues" evidence="1">
    <location>
        <begin position="130"/>
        <end position="148"/>
    </location>
</feature>